<evidence type="ECO:0000256" key="2">
    <source>
        <dbReference type="ARBA" id="ARBA00022763"/>
    </source>
</evidence>
<evidence type="ECO:0000256" key="1">
    <source>
        <dbReference type="ARBA" id="ARBA00008060"/>
    </source>
</evidence>
<keyword evidence="5" id="KW-1185">Reference proteome</keyword>
<dbReference type="AlphaFoldDB" id="A0A8J9UZ78"/>
<accession>A0A8J9UZ78</accession>
<feature type="non-terminal residue" evidence="4">
    <location>
        <position position="118"/>
    </location>
</feature>
<evidence type="ECO:0000313" key="4">
    <source>
        <dbReference type="EMBL" id="CAH0728778.1"/>
    </source>
</evidence>
<evidence type="ECO:0000313" key="5">
    <source>
        <dbReference type="Proteomes" id="UP000838878"/>
    </source>
</evidence>
<dbReference type="EMBL" id="OV170227">
    <property type="protein sequence ID" value="CAH0728778.1"/>
    <property type="molecule type" value="Genomic_DNA"/>
</dbReference>
<gene>
    <name evidence="4" type="ORF">BINO364_LOCUS13956</name>
</gene>
<dbReference type="Pfam" id="PF07061">
    <property type="entry name" value="Swi5"/>
    <property type="match status" value="1"/>
</dbReference>
<sequence>MSKNDQALYMKLLEMENKLDQLLHHETTKPIQVKLLHQYNDIKDATQIIINHIANIEGTSVSEIHKRRAFASTSATALVRAALYEVRCPMHYVTFGDSSRRPWGMSRLSSQVLIMFLV</sequence>
<proteinExistence type="inferred from homology"/>
<dbReference type="InterPro" id="IPR010760">
    <property type="entry name" value="DNA-repair_Swi5"/>
</dbReference>
<reference evidence="4" key="1">
    <citation type="submission" date="2021-12" db="EMBL/GenBank/DDBJ databases">
        <authorList>
            <person name="Martin H S."/>
        </authorList>
    </citation>
    <scope>NUCLEOTIDE SEQUENCE</scope>
</reference>
<keyword evidence="2" id="KW-0227">DNA damage</keyword>
<organism evidence="4 5">
    <name type="scientific">Brenthis ino</name>
    <name type="common">lesser marbled fritillary</name>
    <dbReference type="NCBI Taxonomy" id="405034"/>
    <lineage>
        <taxon>Eukaryota</taxon>
        <taxon>Metazoa</taxon>
        <taxon>Ecdysozoa</taxon>
        <taxon>Arthropoda</taxon>
        <taxon>Hexapoda</taxon>
        <taxon>Insecta</taxon>
        <taxon>Pterygota</taxon>
        <taxon>Neoptera</taxon>
        <taxon>Endopterygota</taxon>
        <taxon>Lepidoptera</taxon>
        <taxon>Glossata</taxon>
        <taxon>Ditrysia</taxon>
        <taxon>Papilionoidea</taxon>
        <taxon>Nymphalidae</taxon>
        <taxon>Heliconiinae</taxon>
        <taxon>Argynnini</taxon>
        <taxon>Brenthis</taxon>
    </lineage>
</organism>
<dbReference type="GO" id="GO:0006281">
    <property type="term" value="P:DNA repair"/>
    <property type="evidence" value="ECO:0007669"/>
    <property type="project" value="UniProtKB-KW"/>
</dbReference>
<comment type="similarity">
    <text evidence="1">Belongs to the SWI5/SAE3 family.</text>
</comment>
<dbReference type="Proteomes" id="UP000838878">
    <property type="component" value="Chromosome 7"/>
</dbReference>
<name>A0A8J9UZ78_9NEOP</name>
<dbReference type="OrthoDB" id="5839at2759"/>
<keyword evidence="3" id="KW-0234">DNA repair</keyword>
<protein>
    <submittedName>
        <fullName evidence="4">Uncharacterized protein</fullName>
    </submittedName>
</protein>
<evidence type="ECO:0000256" key="3">
    <source>
        <dbReference type="ARBA" id="ARBA00023204"/>
    </source>
</evidence>
<dbReference type="Gene3D" id="1.20.5.170">
    <property type="match status" value="1"/>
</dbReference>